<dbReference type="GO" id="GO:0005886">
    <property type="term" value="C:plasma membrane"/>
    <property type="evidence" value="ECO:0007669"/>
    <property type="project" value="TreeGrafter"/>
</dbReference>
<dbReference type="SUPFAM" id="SSF52540">
    <property type="entry name" value="P-loop containing nucleoside triphosphate hydrolases"/>
    <property type="match status" value="1"/>
</dbReference>
<comment type="pathway">
    <text evidence="2 13">Glycolipid biosynthesis; lipid IV(A) biosynthesis; lipid IV(A) from (3R)-3-hydroxytetradecanoyl-[acyl-carrier-protein] and UDP-N-acetyl-alpha-D-glucosamine: step 6/6.</text>
</comment>
<dbReference type="GO" id="GO:0009245">
    <property type="term" value="P:lipid A biosynthetic process"/>
    <property type="evidence" value="ECO:0007669"/>
    <property type="project" value="UniProtKB-UniRule"/>
</dbReference>
<keyword evidence="10 13" id="KW-0067">ATP-binding</keyword>
<evidence type="ECO:0000256" key="5">
    <source>
        <dbReference type="ARBA" id="ARBA00022516"/>
    </source>
</evidence>
<evidence type="ECO:0000256" key="2">
    <source>
        <dbReference type="ARBA" id="ARBA00004870"/>
    </source>
</evidence>
<evidence type="ECO:0000256" key="12">
    <source>
        <dbReference type="ARBA" id="ARBA00029757"/>
    </source>
</evidence>
<proteinExistence type="inferred from homology"/>
<keyword evidence="8 13" id="KW-0547">Nucleotide-binding</keyword>
<accession>A0A502C9D7</accession>
<dbReference type="NCBIfam" id="TIGR00682">
    <property type="entry name" value="lpxK"/>
    <property type="match status" value="1"/>
</dbReference>
<dbReference type="OrthoDB" id="9766423at2"/>
<dbReference type="PANTHER" id="PTHR42724">
    <property type="entry name" value="TETRAACYLDISACCHARIDE 4'-KINASE"/>
    <property type="match status" value="1"/>
</dbReference>
<dbReference type="AlphaFoldDB" id="A0A502C9D7"/>
<sequence length="333" mass="35928">MALIGTLESAWYGAGRSPWWTWPLATLYGGVIRLRTTLYRIGWLHSARLPIPVVVIGNLSVGGTGKTPLTIAVVDALRARGYRPGVVSRGYGGSQREPLLLDDAPDPARVGDEPCLIHASGAPVAVGRDRPAAARLLLGAGCNVVIADDGLQHYALARDVEICVIDGVRRFGNRRLLPAGPLREPLGRLRRVDFRVCNGGVPADGEYPMQLHGGEVAGLCDGRHQPLANFAGQRAHAVAAIGNPSRFFASLRAAGIEVIEHAFADHHAFAADELDFGDQLPLLMTDKDAVKCRRFAQPHWWRVPVQADLPAAFYEALGERLEGLRRETSSPAT</sequence>
<dbReference type="EMBL" id="RCZO01000006">
    <property type="protein sequence ID" value="TPG08371.1"/>
    <property type="molecule type" value="Genomic_DNA"/>
</dbReference>
<keyword evidence="11 13" id="KW-0443">Lipid metabolism</keyword>
<keyword evidence="15" id="KW-1185">Reference proteome</keyword>
<dbReference type="InterPro" id="IPR027417">
    <property type="entry name" value="P-loop_NTPase"/>
</dbReference>
<dbReference type="InterPro" id="IPR003758">
    <property type="entry name" value="LpxK"/>
</dbReference>
<evidence type="ECO:0000256" key="13">
    <source>
        <dbReference type="HAMAP-Rule" id="MF_00409"/>
    </source>
</evidence>
<evidence type="ECO:0000256" key="7">
    <source>
        <dbReference type="ARBA" id="ARBA00022679"/>
    </source>
</evidence>
<comment type="caution">
    <text evidence="14">The sequence shown here is derived from an EMBL/GenBank/DDBJ whole genome shotgun (WGS) entry which is preliminary data.</text>
</comment>
<dbReference type="EC" id="2.7.1.130" evidence="3 13"/>
<evidence type="ECO:0000256" key="11">
    <source>
        <dbReference type="ARBA" id="ARBA00023098"/>
    </source>
</evidence>
<keyword evidence="6 13" id="KW-0441">Lipid A biosynthesis</keyword>
<evidence type="ECO:0000256" key="9">
    <source>
        <dbReference type="ARBA" id="ARBA00022777"/>
    </source>
</evidence>
<comment type="function">
    <text evidence="1 13">Transfers the gamma-phosphate of ATP to the 4'-position of a tetraacyldisaccharide 1-phosphate intermediate (termed DS-1-P) to form tetraacyldisaccharide 1,4'-bis-phosphate (lipid IVA).</text>
</comment>
<organism evidence="14 15">
    <name type="scientific">Rhodanobacter glycinis</name>
    <dbReference type="NCBI Taxonomy" id="582702"/>
    <lineage>
        <taxon>Bacteria</taxon>
        <taxon>Pseudomonadati</taxon>
        <taxon>Pseudomonadota</taxon>
        <taxon>Gammaproteobacteria</taxon>
        <taxon>Lysobacterales</taxon>
        <taxon>Rhodanobacteraceae</taxon>
        <taxon>Rhodanobacter</taxon>
    </lineage>
</organism>
<keyword evidence="5 13" id="KW-0444">Lipid biosynthesis</keyword>
<evidence type="ECO:0000256" key="3">
    <source>
        <dbReference type="ARBA" id="ARBA00012071"/>
    </source>
</evidence>
<comment type="similarity">
    <text evidence="13">Belongs to the LpxK family.</text>
</comment>
<dbReference type="GO" id="GO:0009244">
    <property type="term" value="P:lipopolysaccharide core region biosynthetic process"/>
    <property type="evidence" value="ECO:0007669"/>
    <property type="project" value="TreeGrafter"/>
</dbReference>
<protein>
    <recommendedName>
        <fullName evidence="4 13">Tetraacyldisaccharide 4'-kinase</fullName>
        <ecNumber evidence="3 13">2.7.1.130</ecNumber>
    </recommendedName>
    <alternativeName>
        <fullName evidence="12 13">Lipid A 4'-kinase</fullName>
    </alternativeName>
</protein>
<evidence type="ECO:0000313" key="14">
    <source>
        <dbReference type="EMBL" id="TPG08371.1"/>
    </source>
</evidence>
<dbReference type="GO" id="GO:0009029">
    <property type="term" value="F:lipid-A 4'-kinase activity"/>
    <property type="evidence" value="ECO:0007669"/>
    <property type="project" value="UniProtKB-UniRule"/>
</dbReference>
<dbReference type="GO" id="GO:0005524">
    <property type="term" value="F:ATP binding"/>
    <property type="evidence" value="ECO:0007669"/>
    <property type="project" value="UniProtKB-UniRule"/>
</dbReference>
<comment type="catalytic activity">
    <reaction evidence="13">
        <text>a lipid A disaccharide + ATP = a lipid IVA + ADP + H(+)</text>
        <dbReference type="Rhea" id="RHEA:67840"/>
        <dbReference type="ChEBI" id="CHEBI:15378"/>
        <dbReference type="ChEBI" id="CHEBI:30616"/>
        <dbReference type="ChEBI" id="CHEBI:176343"/>
        <dbReference type="ChEBI" id="CHEBI:176425"/>
        <dbReference type="ChEBI" id="CHEBI:456216"/>
        <dbReference type="EC" id="2.7.1.130"/>
    </reaction>
</comment>
<reference evidence="14 15" key="1">
    <citation type="journal article" date="2019" name="Environ. Microbiol.">
        <title>Species interactions and distinct microbial communities in high Arctic permafrost affected cryosols are associated with the CH4 and CO2 gas fluxes.</title>
        <authorList>
            <person name="Altshuler I."/>
            <person name="Hamel J."/>
            <person name="Turney S."/>
            <person name="Magnuson E."/>
            <person name="Levesque R."/>
            <person name="Greer C."/>
            <person name="Whyte L.G."/>
        </authorList>
    </citation>
    <scope>NUCLEOTIDE SEQUENCE [LARGE SCALE GENOMIC DNA]</scope>
    <source>
        <strain evidence="14 15">S13Y</strain>
    </source>
</reference>
<dbReference type="UniPathway" id="UPA00359">
    <property type="reaction ID" value="UER00482"/>
</dbReference>
<evidence type="ECO:0000256" key="4">
    <source>
        <dbReference type="ARBA" id="ARBA00016436"/>
    </source>
</evidence>
<evidence type="ECO:0000256" key="8">
    <source>
        <dbReference type="ARBA" id="ARBA00022741"/>
    </source>
</evidence>
<dbReference type="HAMAP" id="MF_00409">
    <property type="entry name" value="LpxK"/>
    <property type="match status" value="1"/>
</dbReference>
<keyword evidence="9 13" id="KW-0418">Kinase</keyword>
<evidence type="ECO:0000313" key="15">
    <source>
        <dbReference type="Proteomes" id="UP000319486"/>
    </source>
</evidence>
<keyword evidence="7 13" id="KW-0808">Transferase</keyword>
<dbReference type="Proteomes" id="UP000319486">
    <property type="component" value="Unassembled WGS sequence"/>
</dbReference>
<dbReference type="PANTHER" id="PTHR42724:SF1">
    <property type="entry name" value="TETRAACYLDISACCHARIDE 4'-KINASE, MITOCHONDRIAL-RELATED"/>
    <property type="match status" value="1"/>
</dbReference>
<evidence type="ECO:0000256" key="6">
    <source>
        <dbReference type="ARBA" id="ARBA00022556"/>
    </source>
</evidence>
<evidence type="ECO:0000256" key="1">
    <source>
        <dbReference type="ARBA" id="ARBA00002274"/>
    </source>
</evidence>
<feature type="binding site" evidence="13">
    <location>
        <begin position="60"/>
        <end position="67"/>
    </location>
    <ligand>
        <name>ATP</name>
        <dbReference type="ChEBI" id="CHEBI:30616"/>
    </ligand>
</feature>
<evidence type="ECO:0000256" key="10">
    <source>
        <dbReference type="ARBA" id="ARBA00022840"/>
    </source>
</evidence>
<dbReference type="Pfam" id="PF02606">
    <property type="entry name" value="LpxK"/>
    <property type="match status" value="1"/>
</dbReference>
<name>A0A502C9D7_9GAMM</name>
<dbReference type="RefSeq" id="WP_140652980.1">
    <property type="nucleotide sequence ID" value="NZ_RCZB01000001.1"/>
</dbReference>
<gene>
    <name evidence="13" type="primary">lpxK</name>
    <name evidence="14" type="ORF">EAH88_12135</name>
</gene>